<dbReference type="InterPro" id="IPR013149">
    <property type="entry name" value="ADH-like_C"/>
</dbReference>
<proteinExistence type="predicted"/>
<dbReference type="VEuPathDB" id="FungiDB:CHGG_03622"/>
<name>Q2H832_CHAGB</name>
<feature type="domain" description="Alcohol dehydrogenase-like C-terminal" evidence="2">
    <location>
        <begin position="36"/>
        <end position="130"/>
    </location>
</feature>
<dbReference type="RefSeq" id="XP_001230138.1">
    <property type="nucleotide sequence ID" value="XM_001230137.1"/>
</dbReference>
<dbReference type="eggNOG" id="KOG1198">
    <property type="taxonomic scope" value="Eukaryota"/>
</dbReference>
<dbReference type="InterPro" id="IPR036291">
    <property type="entry name" value="NAD(P)-bd_dom_sf"/>
</dbReference>
<dbReference type="Proteomes" id="UP000001056">
    <property type="component" value="Unassembled WGS sequence"/>
</dbReference>
<reference evidence="4" key="1">
    <citation type="journal article" date="2015" name="Genome Announc.">
        <title>Draft genome sequence of the cellulolytic fungus Chaetomium globosum.</title>
        <authorList>
            <person name="Cuomo C.A."/>
            <person name="Untereiner W.A."/>
            <person name="Ma L.-J."/>
            <person name="Grabherr M."/>
            <person name="Birren B.W."/>
        </authorList>
    </citation>
    <scope>NUCLEOTIDE SEQUENCE [LARGE SCALE GENOMIC DNA]</scope>
    <source>
        <strain evidence="4">ATCC 6205 / CBS 148.51 / DSM 1962 / NBRC 6347 / NRRL 1970</strain>
    </source>
</reference>
<dbReference type="EMBL" id="CH408030">
    <property type="protein sequence ID" value="EAQ91687.1"/>
    <property type="molecule type" value="Genomic_DNA"/>
</dbReference>
<organism evidence="3 4">
    <name type="scientific">Chaetomium globosum (strain ATCC 6205 / CBS 148.51 / DSM 1962 / NBRC 6347 / NRRL 1970)</name>
    <name type="common">Soil fungus</name>
    <dbReference type="NCBI Taxonomy" id="306901"/>
    <lineage>
        <taxon>Eukaryota</taxon>
        <taxon>Fungi</taxon>
        <taxon>Dikarya</taxon>
        <taxon>Ascomycota</taxon>
        <taxon>Pezizomycotina</taxon>
        <taxon>Sordariomycetes</taxon>
        <taxon>Sordariomycetidae</taxon>
        <taxon>Sordariales</taxon>
        <taxon>Chaetomiaceae</taxon>
        <taxon>Chaetomium</taxon>
    </lineage>
</organism>
<dbReference type="InterPro" id="IPR050700">
    <property type="entry name" value="YIM1/Zinc_Alcohol_DH_Fams"/>
</dbReference>
<evidence type="ECO:0000313" key="4">
    <source>
        <dbReference type="Proteomes" id="UP000001056"/>
    </source>
</evidence>
<dbReference type="PANTHER" id="PTHR11695">
    <property type="entry name" value="ALCOHOL DEHYDROGENASE RELATED"/>
    <property type="match status" value="1"/>
</dbReference>
<dbReference type="Gene3D" id="3.40.50.720">
    <property type="entry name" value="NAD(P)-binding Rossmann-like Domain"/>
    <property type="match status" value="1"/>
</dbReference>
<evidence type="ECO:0000259" key="2">
    <source>
        <dbReference type="Pfam" id="PF00107"/>
    </source>
</evidence>
<dbReference type="SUPFAM" id="SSF51735">
    <property type="entry name" value="NAD(P)-binding Rossmann-fold domains"/>
    <property type="match status" value="1"/>
</dbReference>
<dbReference type="PANTHER" id="PTHR11695:SF294">
    <property type="entry name" value="RETICULON-4-INTERACTING PROTEIN 1, MITOCHONDRIAL"/>
    <property type="match status" value="1"/>
</dbReference>
<keyword evidence="1" id="KW-0560">Oxidoreductase</keyword>
<dbReference type="InterPro" id="IPR002364">
    <property type="entry name" value="Quin_OxRdtase/zeta-crystal_CS"/>
</dbReference>
<dbReference type="GO" id="GO:0005739">
    <property type="term" value="C:mitochondrion"/>
    <property type="evidence" value="ECO:0007669"/>
    <property type="project" value="TreeGrafter"/>
</dbReference>
<protein>
    <recommendedName>
        <fullName evidence="2">Alcohol dehydrogenase-like C-terminal domain-containing protein</fullName>
    </recommendedName>
</protein>
<keyword evidence="4" id="KW-1185">Reference proteome</keyword>
<dbReference type="GO" id="GO:0016491">
    <property type="term" value="F:oxidoreductase activity"/>
    <property type="evidence" value="ECO:0007669"/>
    <property type="project" value="UniProtKB-KW"/>
</dbReference>
<dbReference type="Gene3D" id="3.90.180.10">
    <property type="entry name" value="Medium-chain alcohol dehydrogenases, catalytic domain"/>
    <property type="match status" value="1"/>
</dbReference>
<sequence>MARRLVGDGKGGGGDGVRKGEGMKGMRVLVNGASGGVGSVLVQICKGMGAEVVGVCSGASEGLVKGLGVDEVVDYRVHNPLEAHLAERFGEQQFDAVLDCVGSQSLYMNSPRYLKPEGKFINIVGGWSQGVVPFIRNKLRPCLLGGTPRSYDLFLLSASGETAREAAAFVEQGIIKQAVIDSVFPMEEAIEITKDELGYGKASVRANYNWFITLSAGIVVLVEGH</sequence>
<gene>
    <name evidence="3" type="ORF">CHGG_03622</name>
</gene>
<dbReference type="GeneID" id="4389257"/>
<accession>Q2H832</accession>
<evidence type="ECO:0000256" key="1">
    <source>
        <dbReference type="ARBA" id="ARBA00023002"/>
    </source>
</evidence>
<dbReference type="Pfam" id="PF00107">
    <property type="entry name" value="ADH_zinc_N"/>
    <property type="match status" value="1"/>
</dbReference>
<dbReference type="AlphaFoldDB" id="Q2H832"/>
<dbReference type="OrthoDB" id="3509362at2759"/>
<dbReference type="HOGENOM" id="CLU_026673_19_5_1"/>
<dbReference type="STRING" id="306901.Q2H832"/>
<evidence type="ECO:0000313" key="3">
    <source>
        <dbReference type="EMBL" id="EAQ91687.1"/>
    </source>
</evidence>
<dbReference type="GO" id="GO:0008270">
    <property type="term" value="F:zinc ion binding"/>
    <property type="evidence" value="ECO:0007669"/>
    <property type="project" value="InterPro"/>
</dbReference>
<dbReference type="PROSITE" id="PS01162">
    <property type="entry name" value="QOR_ZETA_CRYSTAL"/>
    <property type="match status" value="1"/>
</dbReference>
<dbReference type="InParanoid" id="Q2H832"/>